<feature type="transmembrane region" description="Helical" evidence="1">
    <location>
        <begin position="15"/>
        <end position="33"/>
    </location>
</feature>
<feature type="transmembrane region" description="Helical" evidence="1">
    <location>
        <begin position="193"/>
        <end position="213"/>
    </location>
</feature>
<dbReference type="AlphaFoldDB" id="A0A4Q9B3I1"/>
<dbReference type="Pfam" id="PF01569">
    <property type="entry name" value="PAP2"/>
    <property type="match status" value="1"/>
</dbReference>
<comment type="caution">
    <text evidence="3">The sequence shown here is derived from an EMBL/GenBank/DDBJ whole genome shotgun (WGS) entry which is preliminary data.</text>
</comment>
<name>A0A4Q9B3I1_9DEIN</name>
<evidence type="ECO:0000259" key="2">
    <source>
        <dbReference type="PROSITE" id="PS51704"/>
    </source>
</evidence>
<dbReference type="Gene3D" id="1.20.144.10">
    <property type="entry name" value="Phosphatidic acid phosphatase type 2/haloperoxidase"/>
    <property type="match status" value="1"/>
</dbReference>
<dbReference type="InterPro" id="IPR017946">
    <property type="entry name" value="PLC-like_Pdiesterase_TIM-brl"/>
</dbReference>
<dbReference type="OrthoDB" id="384721at2"/>
<evidence type="ECO:0000313" key="3">
    <source>
        <dbReference type="EMBL" id="TBH20232.1"/>
    </source>
</evidence>
<dbReference type="EMBL" id="SIJL01000008">
    <property type="protein sequence ID" value="TBH20232.1"/>
    <property type="molecule type" value="Genomic_DNA"/>
</dbReference>
<evidence type="ECO:0000313" key="4">
    <source>
        <dbReference type="Proteomes" id="UP000292858"/>
    </source>
</evidence>
<dbReference type="InterPro" id="IPR030395">
    <property type="entry name" value="GP_PDE_dom"/>
</dbReference>
<dbReference type="InterPro" id="IPR000326">
    <property type="entry name" value="PAP2/HPO"/>
</dbReference>
<evidence type="ECO:0000256" key="1">
    <source>
        <dbReference type="SAM" id="Phobius"/>
    </source>
</evidence>
<dbReference type="PANTHER" id="PTHR46211">
    <property type="entry name" value="GLYCEROPHOSPHORYL DIESTER PHOSPHODIESTERASE"/>
    <property type="match status" value="1"/>
</dbReference>
<feature type="domain" description="GP-PDE" evidence="2">
    <location>
        <begin position="299"/>
        <end position="549"/>
    </location>
</feature>
<feature type="transmembrane region" description="Helical" evidence="1">
    <location>
        <begin position="139"/>
        <end position="156"/>
    </location>
</feature>
<dbReference type="Gene3D" id="3.20.20.190">
    <property type="entry name" value="Phosphatidylinositol (PI) phosphodiesterase"/>
    <property type="match status" value="1"/>
</dbReference>
<dbReference type="InterPro" id="IPR036938">
    <property type="entry name" value="PAP2/HPO_sf"/>
</dbReference>
<dbReference type="PANTHER" id="PTHR46211:SF14">
    <property type="entry name" value="GLYCEROPHOSPHODIESTER PHOSPHODIESTERASE"/>
    <property type="match status" value="1"/>
</dbReference>
<feature type="transmembrane region" description="Helical" evidence="1">
    <location>
        <begin position="81"/>
        <end position="102"/>
    </location>
</feature>
<keyword evidence="1" id="KW-0472">Membrane</keyword>
<protein>
    <submittedName>
        <fullName evidence="3">Phosphatase PAP2 family protein</fullName>
    </submittedName>
</protein>
<reference evidence="3 4" key="1">
    <citation type="submission" date="2019-02" db="EMBL/GenBank/DDBJ databases">
        <title>Thermus sp. a novel from hot spring.</title>
        <authorList>
            <person name="Zhao Z."/>
        </authorList>
    </citation>
    <scope>NUCLEOTIDE SEQUENCE [LARGE SCALE GENOMIC DNA]</scope>
    <source>
        <strain evidence="3 4">CFH 72773T</strain>
    </source>
</reference>
<gene>
    <name evidence="3" type="ORF">ETP66_07320</name>
</gene>
<dbReference type="GO" id="GO:0006629">
    <property type="term" value="P:lipid metabolic process"/>
    <property type="evidence" value="ECO:0007669"/>
    <property type="project" value="InterPro"/>
</dbReference>
<dbReference type="SMART" id="SM00014">
    <property type="entry name" value="acidPPc"/>
    <property type="match status" value="1"/>
</dbReference>
<feature type="transmembrane region" description="Helical" evidence="1">
    <location>
        <begin position="219"/>
        <end position="238"/>
    </location>
</feature>
<organism evidence="3 4">
    <name type="scientific">Thermus thermamylovorans</name>
    <dbReference type="NCBI Taxonomy" id="2509362"/>
    <lineage>
        <taxon>Bacteria</taxon>
        <taxon>Thermotogati</taxon>
        <taxon>Deinococcota</taxon>
        <taxon>Deinococci</taxon>
        <taxon>Thermales</taxon>
        <taxon>Thermaceae</taxon>
        <taxon>Thermus</taxon>
    </lineage>
</organism>
<feature type="transmembrane region" description="Helical" evidence="1">
    <location>
        <begin position="263"/>
        <end position="281"/>
    </location>
</feature>
<proteinExistence type="predicted"/>
<dbReference type="SUPFAM" id="SSF51695">
    <property type="entry name" value="PLC-like phosphodiesterases"/>
    <property type="match status" value="1"/>
</dbReference>
<accession>A0A4Q9B3I1</accession>
<dbReference type="PROSITE" id="PS51704">
    <property type="entry name" value="GP_PDE"/>
    <property type="match status" value="1"/>
</dbReference>
<dbReference type="CDD" id="cd08561">
    <property type="entry name" value="GDPD_cytoplasmic_ScUgpQ2_like"/>
    <property type="match status" value="1"/>
</dbReference>
<dbReference type="PROSITE" id="PS50007">
    <property type="entry name" value="PIPLC_X_DOMAIN"/>
    <property type="match status" value="1"/>
</dbReference>
<keyword evidence="1" id="KW-1133">Transmembrane helix</keyword>
<keyword evidence="1" id="KW-0812">Transmembrane</keyword>
<dbReference type="Proteomes" id="UP000292858">
    <property type="component" value="Unassembled WGS sequence"/>
</dbReference>
<feature type="transmembrane region" description="Helical" evidence="1">
    <location>
        <begin position="162"/>
        <end position="181"/>
    </location>
</feature>
<dbReference type="Pfam" id="PF03009">
    <property type="entry name" value="GDPD"/>
    <property type="match status" value="1"/>
</dbReference>
<feature type="transmembrane region" description="Helical" evidence="1">
    <location>
        <begin position="108"/>
        <end position="127"/>
    </location>
</feature>
<dbReference type="GO" id="GO:0008081">
    <property type="term" value="F:phosphoric diester hydrolase activity"/>
    <property type="evidence" value="ECO:0007669"/>
    <property type="project" value="InterPro"/>
</dbReference>
<sequence length="562" mass="61027">MLILPFVYWAVDRRVGRQLAGVFLASMWLNGLLKEYLTLPRPDPAVVRHLVAEPSPGFPSGHAQGAATLWGYLAAAFRRRWLTALAVALIFLIALSRLYLGVHFPADVLGGLAIGLALVLAFRWLLARSFGARLSLGQRLALVVAVPLLLYPLYQTGTSEQILGFFLGFFAADLVAGHLVAYRERVPLGQQALKLAVGYLGFFALIALHVAFVPVGLPAVLGYSLIALWVALGAPALFRRWGLAGEAPVPPVDAGARRRLRPYVGAAALVLGLVVASSLYVRLAVPPVSPPPVLQTEGVMIIAHRGAPALAPENTLPAFQAALEQGAHMLELDVWRTRDGVVVVIHDETVDRTTDGQGRVGGMSLEELQSLDAGYRFTPDGGFTYPWRGRGVRVPTLEEVLTTFPEARFLIEIKENAPGMPEAVLAVVDAMGARDRVVLASFHDEVIRRVRELAPGIPTGHASGEALRLVVLQRLGLAAFAPPVAEALQVPEWHGPLRVANPGLARLARRQGLAFHVWTVNEVEDMYRIIGLGANGLITDYPDRLRQVLEVLGRNRPEHLFY</sequence>
<keyword evidence="4" id="KW-1185">Reference proteome</keyword>
<dbReference type="SUPFAM" id="SSF48317">
    <property type="entry name" value="Acid phosphatase/Vanadium-dependent haloperoxidase"/>
    <property type="match status" value="1"/>
</dbReference>